<keyword evidence="4 8" id="KW-0378">Hydrolase</keyword>
<dbReference type="InterPro" id="IPR020476">
    <property type="entry name" value="Nudix_hydrolase"/>
</dbReference>
<keyword evidence="3" id="KW-0479">Metal-binding</keyword>
<keyword evidence="9" id="KW-1185">Reference proteome</keyword>
<dbReference type="InterPro" id="IPR045121">
    <property type="entry name" value="CoAse"/>
</dbReference>
<dbReference type="Proteomes" id="UP001626537">
    <property type="component" value="Chromosome"/>
</dbReference>
<dbReference type="InterPro" id="IPR000086">
    <property type="entry name" value="NUDIX_hydrolase_dom"/>
</dbReference>
<evidence type="ECO:0000259" key="7">
    <source>
        <dbReference type="PROSITE" id="PS51462"/>
    </source>
</evidence>
<name>A0ABZ0I174_9GAMM</name>
<keyword evidence="5" id="KW-0460">Magnesium</keyword>
<reference evidence="8 9" key="1">
    <citation type="submission" date="2023-10" db="EMBL/GenBank/DDBJ databases">
        <title>Two novel species belonging to the OM43/NOR5 clade.</title>
        <authorList>
            <person name="Park M."/>
        </authorList>
    </citation>
    <scope>NUCLEOTIDE SEQUENCE [LARGE SCALE GENOMIC DNA]</scope>
    <source>
        <strain evidence="8 9">IMCC43200</strain>
    </source>
</reference>
<dbReference type="PANTHER" id="PTHR12992">
    <property type="entry name" value="NUDIX HYDROLASE"/>
    <property type="match status" value="1"/>
</dbReference>
<dbReference type="InterPro" id="IPR015797">
    <property type="entry name" value="NUDIX_hydrolase-like_dom_sf"/>
</dbReference>
<dbReference type="CDD" id="cd03426">
    <property type="entry name" value="NUDIX_CoAse_Nudt7"/>
    <property type="match status" value="1"/>
</dbReference>
<dbReference type="GO" id="GO:0035539">
    <property type="term" value="F:8-oxo-7,8-dihydrodeoxyguanosine triphosphate pyrophosphatase activity"/>
    <property type="evidence" value="ECO:0007669"/>
    <property type="project" value="UniProtKB-EC"/>
</dbReference>
<dbReference type="Pfam" id="PF00293">
    <property type="entry name" value="NUDIX"/>
    <property type="match status" value="1"/>
</dbReference>
<evidence type="ECO:0000313" key="8">
    <source>
        <dbReference type="EMBL" id="WOJ92564.1"/>
    </source>
</evidence>
<gene>
    <name evidence="8" type="ORF">R0135_12305</name>
</gene>
<evidence type="ECO:0000256" key="2">
    <source>
        <dbReference type="ARBA" id="ARBA00001946"/>
    </source>
</evidence>
<comment type="cofactor">
    <cofactor evidence="1">
        <name>Mn(2+)</name>
        <dbReference type="ChEBI" id="CHEBI:29035"/>
    </cofactor>
</comment>
<comment type="cofactor">
    <cofactor evidence="2">
        <name>Mg(2+)</name>
        <dbReference type="ChEBI" id="CHEBI:18420"/>
    </cofactor>
</comment>
<evidence type="ECO:0000256" key="4">
    <source>
        <dbReference type="ARBA" id="ARBA00022801"/>
    </source>
</evidence>
<evidence type="ECO:0000256" key="6">
    <source>
        <dbReference type="ARBA" id="ARBA00023211"/>
    </source>
</evidence>
<dbReference type="PRINTS" id="PR00502">
    <property type="entry name" value="NUDIXFAMILY"/>
</dbReference>
<accession>A0ABZ0I174</accession>
<dbReference type="RefSeq" id="WP_407347165.1">
    <property type="nucleotide sequence ID" value="NZ_CP136864.1"/>
</dbReference>
<evidence type="ECO:0000256" key="1">
    <source>
        <dbReference type="ARBA" id="ARBA00001936"/>
    </source>
</evidence>
<dbReference type="PROSITE" id="PS51462">
    <property type="entry name" value="NUDIX"/>
    <property type="match status" value="1"/>
</dbReference>
<evidence type="ECO:0000256" key="5">
    <source>
        <dbReference type="ARBA" id="ARBA00022842"/>
    </source>
</evidence>
<organism evidence="8 9">
    <name type="scientific">Congregibacter variabilis</name>
    <dbReference type="NCBI Taxonomy" id="3081200"/>
    <lineage>
        <taxon>Bacteria</taxon>
        <taxon>Pseudomonadati</taxon>
        <taxon>Pseudomonadota</taxon>
        <taxon>Gammaproteobacteria</taxon>
        <taxon>Cellvibrionales</taxon>
        <taxon>Halieaceae</taxon>
        <taxon>Congregibacter</taxon>
    </lineage>
</organism>
<dbReference type="Gene3D" id="3.90.79.10">
    <property type="entry name" value="Nucleoside Triphosphate Pyrophosphohydrolase"/>
    <property type="match status" value="1"/>
</dbReference>
<sequence>MALNRRRAASVTLTVCRDDDRPAVIVTRRSASLRAHSRQWALPGGRRDQGETAVEAALRELHEEVSLLAGSESVLGVLDDYATRSGYVITPVVVWTDKDWRDLEPNPDEVELIMPFSFKELARRDSPNLQKIKESEHEVLSMNFHDDAIFAPTGAMLYQFREVAMFGRQTRVAHFDQPLFAWR</sequence>
<keyword evidence="6" id="KW-0464">Manganese</keyword>
<dbReference type="PANTHER" id="PTHR12992:SF11">
    <property type="entry name" value="MITOCHONDRIAL COENZYME A DIPHOSPHATASE NUDT8"/>
    <property type="match status" value="1"/>
</dbReference>
<dbReference type="SUPFAM" id="SSF55811">
    <property type="entry name" value="Nudix"/>
    <property type="match status" value="1"/>
</dbReference>
<protein>
    <submittedName>
        <fullName evidence="8">CoA pyrophosphatase</fullName>
        <ecNumber evidence="8">3.6.1.55</ecNumber>
    </submittedName>
</protein>
<evidence type="ECO:0000313" key="9">
    <source>
        <dbReference type="Proteomes" id="UP001626537"/>
    </source>
</evidence>
<evidence type="ECO:0000256" key="3">
    <source>
        <dbReference type="ARBA" id="ARBA00022723"/>
    </source>
</evidence>
<feature type="domain" description="Nudix hydrolase" evidence="7">
    <location>
        <begin position="4"/>
        <end position="138"/>
    </location>
</feature>
<dbReference type="EC" id="3.6.1.55" evidence="8"/>
<dbReference type="EMBL" id="CP136864">
    <property type="protein sequence ID" value="WOJ92564.1"/>
    <property type="molecule type" value="Genomic_DNA"/>
</dbReference>
<proteinExistence type="predicted"/>